<dbReference type="Gene3D" id="1.10.10.10">
    <property type="entry name" value="Winged helix-like DNA-binding domain superfamily/Winged helix DNA-binding domain"/>
    <property type="match status" value="1"/>
</dbReference>
<evidence type="ECO:0000259" key="3">
    <source>
        <dbReference type="PROSITE" id="PS51755"/>
    </source>
</evidence>
<reference evidence="6 7" key="1">
    <citation type="submission" date="2019-02" db="EMBL/GenBank/DDBJ databases">
        <title>Genome sequences of Aliivibrio finisterrensis strains from farmed Atlantic salmon.</title>
        <authorList>
            <person name="Bowman J.P."/>
        </authorList>
    </citation>
    <scope>NUCLEOTIDE SEQUENCE [LARGE SCALE GENOMIC DNA]</scope>
    <source>
        <strain evidence="5 7">A21</strain>
        <strain evidence="4 6">A46</strain>
    </source>
</reference>
<feature type="DNA-binding region" description="OmpR/PhoB-type" evidence="2">
    <location>
        <begin position="1"/>
        <end position="98"/>
    </location>
</feature>
<dbReference type="Proteomes" id="UP000294063">
    <property type="component" value="Unassembled WGS sequence"/>
</dbReference>
<dbReference type="SUPFAM" id="SSF46894">
    <property type="entry name" value="C-terminal effector domain of the bipartite response regulators"/>
    <property type="match status" value="1"/>
</dbReference>
<dbReference type="InterPro" id="IPR001867">
    <property type="entry name" value="OmpR/PhoB-type_DNA-bd"/>
</dbReference>
<dbReference type="InterPro" id="IPR016032">
    <property type="entry name" value="Sig_transdc_resp-reg_C-effctor"/>
</dbReference>
<evidence type="ECO:0000313" key="7">
    <source>
        <dbReference type="Proteomes" id="UP000294166"/>
    </source>
</evidence>
<evidence type="ECO:0000256" key="2">
    <source>
        <dbReference type="PROSITE-ProRule" id="PRU01091"/>
    </source>
</evidence>
<dbReference type="Proteomes" id="UP000294166">
    <property type="component" value="Unassembled WGS sequence"/>
</dbReference>
<evidence type="ECO:0000313" key="4">
    <source>
        <dbReference type="EMBL" id="RYU54753.1"/>
    </source>
</evidence>
<organism evidence="4 6">
    <name type="scientific">Aliivibrio finisterrensis</name>
    <dbReference type="NCBI Taxonomy" id="511998"/>
    <lineage>
        <taxon>Bacteria</taxon>
        <taxon>Pseudomonadati</taxon>
        <taxon>Pseudomonadota</taxon>
        <taxon>Gammaproteobacteria</taxon>
        <taxon>Vibrionales</taxon>
        <taxon>Vibrionaceae</taxon>
        <taxon>Aliivibrio</taxon>
    </lineage>
</organism>
<gene>
    <name evidence="5" type="ORF">ERW53_01720</name>
    <name evidence="4" type="ORF">ERW57_00450</name>
</gene>
<accession>A0A4Q5KXY1</accession>
<keyword evidence="1 2" id="KW-0238">DNA-binding</keyword>
<dbReference type="PROSITE" id="PS51755">
    <property type="entry name" value="OMPR_PHOB"/>
    <property type="match status" value="1"/>
</dbReference>
<evidence type="ECO:0000313" key="5">
    <source>
        <dbReference type="EMBL" id="RYU66863.1"/>
    </source>
</evidence>
<protein>
    <submittedName>
        <fullName evidence="4">Helix-turn-helix domain-containing protein</fullName>
    </submittedName>
</protein>
<dbReference type="Pfam" id="PF00486">
    <property type="entry name" value="Trans_reg_C"/>
    <property type="match status" value="1"/>
</dbReference>
<dbReference type="EMBL" id="SEZK01000001">
    <property type="protein sequence ID" value="RYU54753.1"/>
    <property type="molecule type" value="Genomic_DNA"/>
</dbReference>
<comment type="caution">
    <text evidence="4">The sequence shown here is derived from an EMBL/GenBank/DDBJ whole genome shotgun (WGS) entry which is preliminary data.</text>
</comment>
<dbReference type="SMART" id="SM00862">
    <property type="entry name" value="Trans_reg_C"/>
    <property type="match status" value="1"/>
</dbReference>
<feature type="domain" description="OmpR/PhoB-type" evidence="3">
    <location>
        <begin position="1"/>
        <end position="98"/>
    </location>
</feature>
<dbReference type="EMBL" id="SEZN01000002">
    <property type="protein sequence ID" value="RYU66863.1"/>
    <property type="molecule type" value="Genomic_DNA"/>
</dbReference>
<dbReference type="InterPro" id="IPR036388">
    <property type="entry name" value="WH-like_DNA-bd_sf"/>
</dbReference>
<dbReference type="GO" id="GO:0003677">
    <property type="term" value="F:DNA binding"/>
    <property type="evidence" value="ECO:0007669"/>
    <property type="project" value="UniProtKB-UniRule"/>
</dbReference>
<evidence type="ECO:0000256" key="1">
    <source>
        <dbReference type="ARBA" id="ARBA00023125"/>
    </source>
</evidence>
<dbReference type="RefSeq" id="WP_130046665.1">
    <property type="nucleotide sequence ID" value="NZ_SEZK01000001.1"/>
</dbReference>
<sequence>MEIKLHQSALLIEFSDKSAGFTHQIDLTRSEYFILSELFDAEGKHLDKSTLKNAGWPDSYVCDNALTVSIMNLRKKLKEYDRVVKIKTIQRVGYSLYHPSNDIIIKL</sequence>
<evidence type="ECO:0000313" key="6">
    <source>
        <dbReference type="Proteomes" id="UP000294063"/>
    </source>
</evidence>
<dbReference type="GO" id="GO:0000160">
    <property type="term" value="P:phosphorelay signal transduction system"/>
    <property type="evidence" value="ECO:0007669"/>
    <property type="project" value="InterPro"/>
</dbReference>
<dbReference type="CDD" id="cd00383">
    <property type="entry name" value="trans_reg_C"/>
    <property type="match status" value="1"/>
</dbReference>
<keyword evidence="7" id="KW-1185">Reference proteome</keyword>
<proteinExistence type="predicted"/>
<dbReference type="AlphaFoldDB" id="A0A4Q5KXY1"/>
<dbReference type="GO" id="GO:0006355">
    <property type="term" value="P:regulation of DNA-templated transcription"/>
    <property type="evidence" value="ECO:0007669"/>
    <property type="project" value="InterPro"/>
</dbReference>
<name>A0A4Q5KXY1_9GAMM</name>